<evidence type="ECO:0000256" key="4">
    <source>
        <dbReference type="ARBA" id="ARBA00022989"/>
    </source>
</evidence>
<feature type="transmembrane region" description="Helical" evidence="6">
    <location>
        <begin position="93"/>
        <end position="111"/>
    </location>
</feature>
<comment type="caution">
    <text evidence="7">The sequence shown here is derived from an EMBL/GenBank/DDBJ whole genome shotgun (WGS) entry which is preliminary data.</text>
</comment>
<evidence type="ECO:0000256" key="1">
    <source>
        <dbReference type="ARBA" id="ARBA00004141"/>
    </source>
</evidence>
<dbReference type="Proteomes" id="UP000295773">
    <property type="component" value="Unassembled WGS sequence"/>
</dbReference>
<feature type="transmembrane region" description="Helical" evidence="6">
    <location>
        <begin position="187"/>
        <end position="206"/>
    </location>
</feature>
<keyword evidence="4 6" id="KW-1133">Transmembrane helix</keyword>
<gene>
    <name evidence="7" type="ORF">EDD61_11831</name>
</gene>
<keyword evidence="5 6" id="KW-0472">Membrane</keyword>
<sequence>MLLHTFLFVFIAEMADKTQLMMMALTNRYRMKSVILGMILGVIIISAFSTLAGDLIGDMIPMQFIKLAAAAMFLGFGFFNLRITKEESKGHHISLGLPIFSIAFTFILAELGDKTQLATVALSADHMDQHLQVFLGASLGLIMANIFGIFAGKFIFAHLSEDSVKVVSSFFFFLFGSITLFEAYPAAPFFYIIYSILIISIACMIYEKSHKEIA</sequence>
<accession>A0A4R3T773</accession>
<dbReference type="PANTHER" id="PTHR12608:SF1">
    <property type="entry name" value="TRANSMEMBRANE PROTEIN 165"/>
    <property type="match status" value="1"/>
</dbReference>
<name>A0A4R3T773_9FIRM</name>
<evidence type="ECO:0000256" key="6">
    <source>
        <dbReference type="RuleBase" id="RU365102"/>
    </source>
</evidence>
<dbReference type="RefSeq" id="WP_132225282.1">
    <property type="nucleotide sequence ID" value="NZ_JANKBG010000017.1"/>
</dbReference>
<dbReference type="GO" id="GO:0016020">
    <property type="term" value="C:membrane"/>
    <property type="evidence" value="ECO:0007669"/>
    <property type="project" value="UniProtKB-SubCell"/>
</dbReference>
<evidence type="ECO:0000313" key="7">
    <source>
        <dbReference type="EMBL" id="TCU57588.1"/>
    </source>
</evidence>
<comment type="subcellular location">
    <subcellularLocation>
        <location evidence="1 6">Membrane</location>
        <topology evidence="1 6">Multi-pass membrane protein</topology>
    </subcellularLocation>
</comment>
<dbReference type="EMBL" id="SMBP01000018">
    <property type="protein sequence ID" value="TCU57588.1"/>
    <property type="molecule type" value="Genomic_DNA"/>
</dbReference>
<dbReference type="AlphaFoldDB" id="A0A4R3T773"/>
<reference evidence="7 8" key="1">
    <citation type="submission" date="2019-03" db="EMBL/GenBank/DDBJ databases">
        <title>Genomic Encyclopedia of Type Strains, Phase IV (KMG-IV): sequencing the most valuable type-strain genomes for metagenomic binning, comparative biology and taxonomic classification.</title>
        <authorList>
            <person name="Goeker M."/>
        </authorList>
    </citation>
    <scope>NUCLEOTIDE SEQUENCE [LARGE SCALE GENOMIC DNA]</scope>
    <source>
        <strain evidence="7 8">DSM 29481</strain>
    </source>
</reference>
<feature type="transmembrane region" description="Helical" evidence="6">
    <location>
        <begin position="163"/>
        <end position="181"/>
    </location>
</feature>
<protein>
    <recommendedName>
        <fullName evidence="6">GDT1 family protein</fullName>
    </recommendedName>
</protein>
<evidence type="ECO:0000256" key="5">
    <source>
        <dbReference type="ARBA" id="ARBA00023136"/>
    </source>
</evidence>
<evidence type="ECO:0000256" key="3">
    <source>
        <dbReference type="ARBA" id="ARBA00022692"/>
    </source>
</evidence>
<comment type="similarity">
    <text evidence="2 6">Belongs to the GDT1 family.</text>
</comment>
<feature type="transmembrane region" description="Helical" evidence="6">
    <location>
        <begin position="33"/>
        <end position="52"/>
    </location>
</feature>
<feature type="transmembrane region" description="Helical" evidence="6">
    <location>
        <begin position="131"/>
        <end position="151"/>
    </location>
</feature>
<feature type="transmembrane region" description="Helical" evidence="6">
    <location>
        <begin position="64"/>
        <end position="81"/>
    </location>
</feature>
<proteinExistence type="inferred from homology"/>
<dbReference type="PANTHER" id="PTHR12608">
    <property type="entry name" value="TRANSMEMBRANE PROTEIN HTP-1 RELATED"/>
    <property type="match status" value="1"/>
</dbReference>
<organism evidence="7 8">
    <name type="scientific">Longicatena caecimuris</name>
    <dbReference type="NCBI Taxonomy" id="1796635"/>
    <lineage>
        <taxon>Bacteria</taxon>
        <taxon>Bacillati</taxon>
        <taxon>Bacillota</taxon>
        <taxon>Erysipelotrichia</taxon>
        <taxon>Erysipelotrichales</taxon>
        <taxon>Erysipelotrichaceae</taxon>
        <taxon>Longicatena</taxon>
    </lineage>
</organism>
<evidence type="ECO:0000256" key="2">
    <source>
        <dbReference type="ARBA" id="ARBA00009190"/>
    </source>
</evidence>
<keyword evidence="8" id="KW-1185">Reference proteome</keyword>
<dbReference type="Pfam" id="PF01169">
    <property type="entry name" value="GDT1"/>
    <property type="match status" value="2"/>
</dbReference>
<evidence type="ECO:0000313" key="8">
    <source>
        <dbReference type="Proteomes" id="UP000295773"/>
    </source>
</evidence>
<dbReference type="InterPro" id="IPR001727">
    <property type="entry name" value="GDT1-like"/>
</dbReference>
<keyword evidence="3 6" id="KW-0812">Transmembrane</keyword>
<dbReference type="GO" id="GO:0046873">
    <property type="term" value="F:metal ion transmembrane transporter activity"/>
    <property type="evidence" value="ECO:0007669"/>
    <property type="project" value="InterPro"/>
</dbReference>